<dbReference type="InterPro" id="IPR001128">
    <property type="entry name" value="Cyt_P450"/>
</dbReference>
<dbReference type="OrthoDB" id="9801155at2"/>
<dbReference type="InterPro" id="IPR002397">
    <property type="entry name" value="Cyt_P450_B"/>
</dbReference>
<comment type="similarity">
    <text evidence="1 2">Belongs to the cytochrome P450 family.</text>
</comment>
<dbReference type="GO" id="GO:0004497">
    <property type="term" value="F:monooxygenase activity"/>
    <property type="evidence" value="ECO:0007669"/>
    <property type="project" value="UniProtKB-KW"/>
</dbReference>
<keyword evidence="2" id="KW-0349">Heme</keyword>
<dbReference type="PROSITE" id="PS00086">
    <property type="entry name" value="CYTOCHROME_P450"/>
    <property type="match status" value="1"/>
</dbReference>
<dbReference type="SUPFAM" id="SSF48264">
    <property type="entry name" value="Cytochrome P450"/>
    <property type="match status" value="1"/>
</dbReference>
<dbReference type="Gene3D" id="1.10.630.10">
    <property type="entry name" value="Cytochrome P450"/>
    <property type="match status" value="2"/>
</dbReference>
<dbReference type="InterPro" id="IPR017972">
    <property type="entry name" value="Cyt_P450_CS"/>
</dbReference>
<evidence type="ECO:0000313" key="4">
    <source>
        <dbReference type="Proteomes" id="UP000193870"/>
    </source>
</evidence>
<evidence type="ECO:0000256" key="2">
    <source>
        <dbReference type="RuleBase" id="RU000461"/>
    </source>
</evidence>
<name>A0A1Y5RI73_9RHOB</name>
<keyword evidence="2" id="KW-0479">Metal-binding</keyword>
<dbReference type="EMBL" id="FWFV01000001">
    <property type="protein sequence ID" value="SLN18170.1"/>
    <property type="molecule type" value="Genomic_DNA"/>
</dbReference>
<dbReference type="AlphaFoldDB" id="A0A1Y5RI73"/>
<dbReference type="Pfam" id="PF00067">
    <property type="entry name" value="p450"/>
    <property type="match status" value="1"/>
</dbReference>
<accession>A0A1Y5RI73</accession>
<keyword evidence="4" id="KW-1185">Reference proteome</keyword>
<dbReference type="CDD" id="cd20625">
    <property type="entry name" value="CYP164-like"/>
    <property type="match status" value="1"/>
</dbReference>
<dbReference type="GO" id="GO:0020037">
    <property type="term" value="F:heme binding"/>
    <property type="evidence" value="ECO:0007669"/>
    <property type="project" value="InterPro"/>
</dbReference>
<sequence length="384" mass="42115">MEHVRQDPTAPDFIADPYPFYARARALGEIVFWDDYDLPVATTHRAVSALLRDRRLGREAPEGFRAAVPDHLLAFYAVEDHSMLELDGPRHARLRRQVLTAFTSSRVAALAPRIEALCHELLDVAPADPFDLVAHYAAPLPVRTIAPLIGLPEDMADQLLRWSHDMVGMYQAGRTRADEDAAASAAAAFASRMQAEIAARRTDPQDDMLTALVTADDLEDAERVATAILLMNAGHEATVHALGNAVIHLAGGGAPAPGLADELLRLDPPLHLFTRWVHEDVELFGHPFRRGQRIGLLLGAANRDPEAYPEPDRLDPSRTGPTHSAFGAGAHFCLGAPLARLEIEIALRVLFERHPNLVMAEPARIAPIYHFRGPARLMVARQSP</sequence>
<dbReference type="GO" id="GO:0005506">
    <property type="term" value="F:iron ion binding"/>
    <property type="evidence" value="ECO:0007669"/>
    <property type="project" value="InterPro"/>
</dbReference>
<dbReference type="STRING" id="315423.SAMN04488020_101575"/>
<organism evidence="3 4">
    <name type="scientific">Palleronia marisminoris</name>
    <dbReference type="NCBI Taxonomy" id="315423"/>
    <lineage>
        <taxon>Bacteria</taxon>
        <taxon>Pseudomonadati</taxon>
        <taxon>Pseudomonadota</taxon>
        <taxon>Alphaproteobacteria</taxon>
        <taxon>Rhodobacterales</taxon>
        <taxon>Roseobacteraceae</taxon>
        <taxon>Palleronia</taxon>
    </lineage>
</organism>
<dbReference type="Proteomes" id="UP000193870">
    <property type="component" value="Unassembled WGS sequence"/>
</dbReference>
<dbReference type="PANTHER" id="PTHR46696">
    <property type="entry name" value="P450, PUTATIVE (EUROFUNG)-RELATED"/>
    <property type="match status" value="1"/>
</dbReference>
<keyword evidence="2 3" id="KW-0560">Oxidoreductase</keyword>
<dbReference type="EC" id="1.14.15.12" evidence="3"/>
<evidence type="ECO:0000256" key="1">
    <source>
        <dbReference type="ARBA" id="ARBA00010617"/>
    </source>
</evidence>
<dbReference type="PANTHER" id="PTHR46696:SF1">
    <property type="entry name" value="CYTOCHROME P450 YJIB-RELATED"/>
    <property type="match status" value="1"/>
</dbReference>
<gene>
    <name evidence="3" type="primary">bioI</name>
    <name evidence="3" type="ORF">PAM7066_00576</name>
</gene>
<proteinExistence type="inferred from homology"/>
<protein>
    <submittedName>
        <fullName evidence="3">Biotin biosynthesis cytochrome P450</fullName>
        <ecNumber evidence="3">1.14.15.12</ecNumber>
    </submittedName>
</protein>
<keyword evidence="2" id="KW-0408">Iron</keyword>
<dbReference type="GO" id="GO:0016705">
    <property type="term" value="F:oxidoreductase activity, acting on paired donors, with incorporation or reduction of molecular oxygen"/>
    <property type="evidence" value="ECO:0007669"/>
    <property type="project" value="InterPro"/>
</dbReference>
<dbReference type="InterPro" id="IPR036396">
    <property type="entry name" value="Cyt_P450_sf"/>
</dbReference>
<dbReference type="RefSeq" id="WP_085852589.1">
    <property type="nucleotide sequence ID" value="NZ_FOPF01000001.1"/>
</dbReference>
<keyword evidence="2" id="KW-0503">Monooxygenase</keyword>
<evidence type="ECO:0000313" key="3">
    <source>
        <dbReference type="EMBL" id="SLN18170.1"/>
    </source>
</evidence>
<dbReference type="PRINTS" id="PR00359">
    <property type="entry name" value="BP450"/>
</dbReference>
<reference evidence="3 4" key="1">
    <citation type="submission" date="2017-03" db="EMBL/GenBank/DDBJ databases">
        <authorList>
            <person name="Afonso C.L."/>
            <person name="Miller P.J."/>
            <person name="Scott M.A."/>
            <person name="Spackman E."/>
            <person name="Goraichik I."/>
            <person name="Dimitrov K.M."/>
            <person name="Suarez D.L."/>
            <person name="Swayne D.E."/>
        </authorList>
    </citation>
    <scope>NUCLEOTIDE SEQUENCE [LARGE SCALE GENOMIC DNA]</scope>
    <source>
        <strain evidence="3 4">CECT 7066</strain>
    </source>
</reference>